<comment type="caution">
    <text evidence="1">The sequence shown here is derived from an EMBL/GenBank/DDBJ whole genome shotgun (WGS) entry which is preliminary data.</text>
</comment>
<proteinExistence type="predicted"/>
<dbReference type="EMBL" id="JAPDGR010001860">
    <property type="protein sequence ID" value="KAJ2979071.1"/>
    <property type="molecule type" value="Genomic_DNA"/>
</dbReference>
<accession>A0ACC1NKE3</accession>
<name>A0ACC1NKE3_9PEZI</name>
<gene>
    <name evidence="1" type="ORF">NUW58_g7298</name>
</gene>
<reference evidence="1" key="1">
    <citation type="submission" date="2022-10" db="EMBL/GenBank/DDBJ databases">
        <title>Genome Sequence of Xylaria curta.</title>
        <authorList>
            <person name="Buettner E."/>
        </authorList>
    </citation>
    <scope>NUCLEOTIDE SEQUENCE</scope>
    <source>
        <strain evidence="1">Babe10</strain>
    </source>
</reference>
<sequence length="158" mass="17629">MAMVQEADEKTQGSLREPEAVTVEDKGSDSADAPSWTVEEETAVRRKLDRQLVPMITILYLLCFLDRINIGNARIQGLNEDLDLYGYRFNIATSIFYVIYLIVEVPSNIILKRVGPRWYLPALVLGFGVVSIGTAFVKTYEQLVGARVLLGLFEGGTL</sequence>
<evidence type="ECO:0000313" key="1">
    <source>
        <dbReference type="EMBL" id="KAJ2979071.1"/>
    </source>
</evidence>
<organism evidence="1 2">
    <name type="scientific">Xylaria curta</name>
    <dbReference type="NCBI Taxonomy" id="42375"/>
    <lineage>
        <taxon>Eukaryota</taxon>
        <taxon>Fungi</taxon>
        <taxon>Dikarya</taxon>
        <taxon>Ascomycota</taxon>
        <taxon>Pezizomycotina</taxon>
        <taxon>Sordariomycetes</taxon>
        <taxon>Xylariomycetidae</taxon>
        <taxon>Xylariales</taxon>
        <taxon>Xylariaceae</taxon>
        <taxon>Xylaria</taxon>
    </lineage>
</organism>
<keyword evidence="2" id="KW-1185">Reference proteome</keyword>
<dbReference type="Proteomes" id="UP001143856">
    <property type="component" value="Unassembled WGS sequence"/>
</dbReference>
<evidence type="ECO:0000313" key="2">
    <source>
        <dbReference type="Proteomes" id="UP001143856"/>
    </source>
</evidence>
<protein>
    <submittedName>
        <fullName evidence="1">Uncharacterized protein</fullName>
    </submittedName>
</protein>